<feature type="transmembrane region" description="Helical" evidence="8">
    <location>
        <begin position="186"/>
        <end position="205"/>
    </location>
</feature>
<evidence type="ECO:0000256" key="4">
    <source>
        <dbReference type="ARBA" id="ARBA00022544"/>
    </source>
</evidence>
<gene>
    <name evidence="9" type="ORF">GQF01_24305</name>
</gene>
<feature type="transmembrane region" description="Helical" evidence="8">
    <location>
        <begin position="121"/>
        <end position="138"/>
    </location>
</feature>
<feature type="transmembrane region" description="Helical" evidence="8">
    <location>
        <begin position="307"/>
        <end position="330"/>
    </location>
</feature>
<comment type="caution">
    <text evidence="9">The sequence shown here is derived from an EMBL/GenBank/DDBJ whole genome shotgun (WGS) entry which is preliminary data.</text>
</comment>
<evidence type="ECO:0000256" key="2">
    <source>
        <dbReference type="ARBA" id="ARBA00007998"/>
    </source>
</evidence>
<feature type="transmembrane region" description="Helical" evidence="8">
    <location>
        <begin position="217"/>
        <end position="240"/>
    </location>
</feature>
<evidence type="ECO:0000256" key="1">
    <source>
        <dbReference type="ARBA" id="ARBA00004141"/>
    </source>
</evidence>
<reference evidence="9 10" key="1">
    <citation type="submission" date="2019-12" db="EMBL/GenBank/DDBJ databases">
        <title>Paenibacillus sp. nov. sp. isolated from soil.</title>
        <authorList>
            <person name="Kim J."/>
            <person name="Jeong S.E."/>
            <person name="Jung H.S."/>
            <person name="Jeon C.O."/>
        </authorList>
    </citation>
    <scope>NUCLEOTIDE SEQUENCE [LARGE SCALE GENOMIC DNA]</scope>
    <source>
        <strain evidence="9 10">5J-6</strain>
    </source>
</reference>
<dbReference type="EMBL" id="WTUZ01000022">
    <property type="protein sequence ID" value="MZQ85243.1"/>
    <property type="molecule type" value="Genomic_DNA"/>
</dbReference>
<comment type="subcellular location">
    <subcellularLocation>
        <location evidence="1">Membrane</location>
        <topology evidence="1">Multi-pass membrane protein</topology>
    </subcellularLocation>
</comment>
<organism evidence="9 10">
    <name type="scientific">Paenibacillus silvestris</name>
    <dbReference type="NCBI Taxonomy" id="2606219"/>
    <lineage>
        <taxon>Bacteria</taxon>
        <taxon>Bacillati</taxon>
        <taxon>Bacillota</taxon>
        <taxon>Bacilli</taxon>
        <taxon>Bacillales</taxon>
        <taxon>Paenibacillaceae</taxon>
        <taxon>Paenibacillus</taxon>
    </lineage>
</organism>
<dbReference type="NCBIfam" id="TIGR00912">
    <property type="entry name" value="2A0309"/>
    <property type="match status" value="1"/>
</dbReference>
<dbReference type="Proteomes" id="UP000481087">
    <property type="component" value="Unassembled WGS sequence"/>
</dbReference>
<keyword evidence="10" id="KW-1185">Reference proteome</keyword>
<feature type="transmembrane region" description="Helical" evidence="8">
    <location>
        <begin position="81"/>
        <end position="101"/>
    </location>
</feature>
<evidence type="ECO:0000256" key="7">
    <source>
        <dbReference type="ARBA" id="ARBA00023136"/>
    </source>
</evidence>
<feature type="transmembrane region" description="Helical" evidence="8">
    <location>
        <begin position="336"/>
        <end position="358"/>
    </location>
</feature>
<sequence length="365" mass="40545">MIEKGRIGVHQFTILTVLFTIGSAILIAPSGLAYDAKQDAWIAAILGLLVGLLLVLLYLAIGQRFPQKTLAEYCEELMGKWIGKAISLLYFCFFFILAALVLRNLGDFISTQVLVDTPLQFTHIFFLAIVILGIRNGLETFTRTSEIFLPWVLLFFFLMFILLPTQMKTTNILPILGYGFKPVVRASLPLIGTPYLELVVLLTILPFVNQTQKLGKAFLTGVSIGGSLIVIISLLSILVLGDDLTSVQMYPSFSLARRISIGSFLERLEVVMAGIWFITIYFKLTLCLYASAVTLGAIFKLSEIRQLYLPLGMSLVVLSVIAYPNSAYFIQFASKIWLFYSGTFGLIIPLLLLGLAIFRKKTGSH</sequence>
<dbReference type="PANTHER" id="PTHR34975">
    <property type="entry name" value="SPORE GERMINATION PROTEIN A2"/>
    <property type="match status" value="1"/>
</dbReference>
<keyword evidence="3" id="KW-0813">Transport</keyword>
<evidence type="ECO:0000313" key="10">
    <source>
        <dbReference type="Proteomes" id="UP000481087"/>
    </source>
</evidence>
<dbReference type="Gene3D" id="1.20.1740.10">
    <property type="entry name" value="Amino acid/polyamine transporter I"/>
    <property type="match status" value="1"/>
</dbReference>
<dbReference type="AlphaFoldDB" id="A0A6L8V485"/>
<evidence type="ECO:0000256" key="6">
    <source>
        <dbReference type="ARBA" id="ARBA00022989"/>
    </source>
</evidence>
<keyword evidence="5 8" id="KW-0812">Transmembrane</keyword>
<comment type="similarity">
    <text evidence="2">Belongs to the amino acid-polyamine-organocation (APC) superfamily. Spore germination protein (SGP) (TC 2.A.3.9) family.</text>
</comment>
<feature type="transmembrane region" description="Helical" evidence="8">
    <location>
        <begin position="40"/>
        <end position="61"/>
    </location>
</feature>
<dbReference type="GO" id="GO:0009847">
    <property type="term" value="P:spore germination"/>
    <property type="evidence" value="ECO:0007669"/>
    <property type="project" value="InterPro"/>
</dbReference>
<accession>A0A6L8V485</accession>
<feature type="transmembrane region" description="Helical" evidence="8">
    <location>
        <begin position="12"/>
        <end position="34"/>
    </location>
</feature>
<keyword evidence="6 8" id="KW-1133">Transmembrane helix</keyword>
<evidence type="ECO:0000256" key="8">
    <source>
        <dbReference type="SAM" id="Phobius"/>
    </source>
</evidence>
<keyword evidence="7 8" id="KW-0472">Membrane</keyword>
<dbReference type="InterPro" id="IPR004761">
    <property type="entry name" value="Spore_GerAB"/>
</dbReference>
<feature type="transmembrane region" description="Helical" evidence="8">
    <location>
        <begin position="147"/>
        <end position="166"/>
    </location>
</feature>
<name>A0A6L8V485_9BACL</name>
<keyword evidence="4" id="KW-0309">Germination</keyword>
<feature type="transmembrane region" description="Helical" evidence="8">
    <location>
        <begin position="273"/>
        <end position="295"/>
    </location>
</feature>
<protein>
    <submittedName>
        <fullName evidence="9">Endospore germination permease</fullName>
    </submittedName>
</protein>
<dbReference type="PANTHER" id="PTHR34975:SF2">
    <property type="entry name" value="SPORE GERMINATION PROTEIN A2"/>
    <property type="match status" value="1"/>
</dbReference>
<evidence type="ECO:0000256" key="3">
    <source>
        <dbReference type="ARBA" id="ARBA00022448"/>
    </source>
</evidence>
<proteinExistence type="inferred from homology"/>
<evidence type="ECO:0000313" key="9">
    <source>
        <dbReference type="EMBL" id="MZQ85243.1"/>
    </source>
</evidence>
<dbReference type="RefSeq" id="WP_161409352.1">
    <property type="nucleotide sequence ID" value="NZ_WTUZ01000022.1"/>
</dbReference>
<evidence type="ECO:0000256" key="5">
    <source>
        <dbReference type="ARBA" id="ARBA00022692"/>
    </source>
</evidence>
<dbReference type="GO" id="GO:0016020">
    <property type="term" value="C:membrane"/>
    <property type="evidence" value="ECO:0007669"/>
    <property type="project" value="UniProtKB-SubCell"/>
</dbReference>
<dbReference type="Pfam" id="PF03845">
    <property type="entry name" value="Spore_permease"/>
    <property type="match status" value="1"/>
</dbReference>